<dbReference type="GO" id="GO:0004519">
    <property type="term" value="F:endonuclease activity"/>
    <property type="evidence" value="ECO:0007669"/>
    <property type="project" value="UniProtKB-KW"/>
</dbReference>
<dbReference type="InterPro" id="IPR040980">
    <property type="entry name" value="SWI2_SNF2"/>
</dbReference>
<dbReference type="Pfam" id="PF22679">
    <property type="entry name" value="T1R_D3-like"/>
    <property type="match status" value="1"/>
</dbReference>
<dbReference type="Gene3D" id="3.90.1570.50">
    <property type="match status" value="1"/>
</dbReference>
<evidence type="ECO:0000313" key="3">
    <source>
        <dbReference type="EMBL" id="MEO9248025.1"/>
    </source>
</evidence>
<keyword evidence="3" id="KW-0378">Hydrolase</keyword>
<dbReference type="PANTHER" id="PTHR42927:SF1">
    <property type="entry name" value="HELICASE SUPERFAMILY 1 AND 2 DOMAIN-CONTAINING PROTEIN"/>
    <property type="match status" value="1"/>
</dbReference>
<keyword evidence="3" id="KW-0255">Endonuclease</keyword>
<comment type="caution">
    <text evidence="3">The sequence shown here is derived from an EMBL/GenBank/DDBJ whole genome shotgun (WGS) entry which is preliminary data.</text>
</comment>
<evidence type="ECO:0000256" key="1">
    <source>
        <dbReference type="SAM" id="MobiDB-lite"/>
    </source>
</evidence>
<dbReference type="EMBL" id="JBDXMX010000004">
    <property type="protein sequence ID" value="MEO9248025.1"/>
    <property type="molecule type" value="Genomic_DNA"/>
</dbReference>
<dbReference type="Pfam" id="PF18766">
    <property type="entry name" value="SWI2_SNF2"/>
    <property type="match status" value="1"/>
</dbReference>
<organism evidence="3 4">
    <name type="scientific">Citricoccus nitrophenolicus</name>
    <dbReference type="NCBI Taxonomy" id="863575"/>
    <lineage>
        <taxon>Bacteria</taxon>
        <taxon>Bacillati</taxon>
        <taxon>Actinomycetota</taxon>
        <taxon>Actinomycetes</taxon>
        <taxon>Micrococcales</taxon>
        <taxon>Micrococcaceae</taxon>
        <taxon>Citricoccus</taxon>
    </lineage>
</organism>
<dbReference type="Pfam" id="PF04313">
    <property type="entry name" value="HSDR_N"/>
    <property type="match status" value="1"/>
</dbReference>
<feature type="compositionally biased region" description="Gly residues" evidence="1">
    <location>
        <begin position="573"/>
        <end position="585"/>
    </location>
</feature>
<gene>
    <name evidence="3" type="ORF">ABDK96_10055</name>
</gene>
<dbReference type="Gene3D" id="3.40.50.300">
    <property type="entry name" value="P-loop containing nucleotide triphosphate hydrolases"/>
    <property type="match status" value="2"/>
</dbReference>
<dbReference type="Proteomes" id="UP001484097">
    <property type="component" value="Unassembled WGS sequence"/>
</dbReference>
<reference evidence="3 4" key="1">
    <citation type="submission" date="2024-05" db="EMBL/GenBank/DDBJ databases">
        <authorList>
            <person name="Yi C."/>
        </authorList>
    </citation>
    <scope>NUCLEOTIDE SEQUENCE [LARGE SCALE GENOMIC DNA]</scope>
    <source>
        <strain evidence="3 4">XS13</strain>
    </source>
</reference>
<evidence type="ECO:0000259" key="2">
    <source>
        <dbReference type="SMART" id="SM00487"/>
    </source>
</evidence>
<dbReference type="InterPro" id="IPR027417">
    <property type="entry name" value="P-loop_NTPase"/>
</dbReference>
<dbReference type="SMART" id="SM00487">
    <property type="entry name" value="DEXDc"/>
    <property type="match status" value="1"/>
</dbReference>
<protein>
    <submittedName>
        <fullName evidence="3">Type I restriction endonuclease</fullName>
    </submittedName>
</protein>
<proteinExistence type="predicted"/>
<feature type="domain" description="Helicase ATP-binding" evidence="2">
    <location>
        <begin position="285"/>
        <end position="532"/>
    </location>
</feature>
<accession>A0ABV0IIN5</accession>
<dbReference type="InterPro" id="IPR007409">
    <property type="entry name" value="Restrct_endonuc_type1_HsdR_N"/>
</dbReference>
<keyword evidence="4" id="KW-1185">Reference proteome</keyword>
<dbReference type="InterPro" id="IPR055180">
    <property type="entry name" value="HsdR_RecA-like_helicase_dom_2"/>
</dbReference>
<name>A0ABV0IIN5_9MICC</name>
<dbReference type="InterPro" id="IPR014001">
    <property type="entry name" value="Helicase_ATP-bd"/>
</dbReference>
<evidence type="ECO:0000313" key="4">
    <source>
        <dbReference type="Proteomes" id="UP001484097"/>
    </source>
</evidence>
<feature type="region of interest" description="Disordered" evidence="1">
    <location>
        <begin position="564"/>
        <end position="591"/>
    </location>
</feature>
<keyword evidence="3" id="KW-0540">Nuclease</keyword>
<dbReference type="PANTHER" id="PTHR42927">
    <property type="entry name" value="HELICASE SUPERFAMILY 1 AND 2 DOMAIN-CONTAINING PROTEIN"/>
    <property type="match status" value="1"/>
</dbReference>
<dbReference type="SUPFAM" id="SSF52540">
    <property type="entry name" value="P-loop containing nucleoside triphosphate hydrolases"/>
    <property type="match status" value="1"/>
</dbReference>
<sequence>MTAAHQEKPLQRQIAEHLEQHGWLHSPSSAGYDKVRALFPEDLLGWLDDTDPENYAKIVPPAADPTTRAKGEKRILDRVVRQLETAEAQGGGTLNTLRKGFHLPGAKKFSLLQMPPADSRNPNLTARYGQNRLRVVQEVVYSTKKADRIDLVFFLNGLPVATVELKTHYTQTLQDAITQYKVDRTPQGEPLLTAGRGALVHFAATEADVVMTTKLTGAETFFLPFNQGHQNGAGNPPNPAGYATAYFWEQVLDRDTWLTILSKFVYTNHEKQTDPLTGKVTEKTQIRFPRYHQWRAVTKLTAAARDDGPGNKYLIQHSAGSGKTDSIAWTAHRLSTLHTPAGHKVFDTVIVIADRQVLDRQLQDAVDQLVTATGTFQPITAGSEGSKTTQLLEALTTGVPIIGVTLQTFPYALEKIRDEGGALAGKHFAVIADEAHSSQAGDAASALKNLLYLNNDAVPASAASTGTGGAGSVEEVELEPGADQDALNTMAARADDDGRISYFAFTATPKAKTLELFGSEGPDGKPAPFDLYPMKQAIEEGFILDVLKNYTTYDVAARIALKGTGQEPDTGAEGEGPTSGMGSGGKPTTKVDVRRGTKAYIGFVELHPTNVSSKADVIIEHFQNTVQPELGGRAKAMVVTGSRVAAVRYQRAFEKAIEQRKLDLKTLVAFSGEVPDPDVTPLPGHEPNTVTEASINPDLKGRDLAVVFNQADQHVLIVANKYQTGFDQPLLVGMYVDKSLSGIAAVQTLSRLNRRAPGKKDTYVLDFVNAPDTILAAFQDYYEDAELQTASDPDLVADLMNRLDHEDVYTESELEQVWKAWVAVRGNKAERSRLDAGLNPAVDRFSVRWKQAAVESEDAARDHLYDFYTVLGQYEKSYSFMSQILNFGDPRFEKLAVFADLLARRLRGVVAGDDAGGLVTADDVVLTHYRLEKLKDEDLQLADGEGRGLDGMTEAGMTRQLEKDRAVKSELIAKVNEYFGDLEASPEFLVDAGNHLVENMLRDDTLRTQARNNSAVDFRHSPTLVQVAEDAIWQHESSTDEVLKAFRGLPGPKLVDFLMALGLHERLNQERSVG</sequence>
<dbReference type="RefSeq" id="WP_347920645.1">
    <property type="nucleotide sequence ID" value="NZ_JBDXMX010000004.1"/>
</dbReference>